<dbReference type="EMBL" id="JBGNUJ010000007">
    <property type="protein sequence ID" value="KAL3957619.1"/>
    <property type="molecule type" value="Genomic_DNA"/>
</dbReference>
<evidence type="ECO:0000313" key="2">
    <source>
        <dbReference type="Proteomes" id="UP001638806"/>
    </source>
</evidence>
<keyword evidence="2" id="KW-1185">Reference proteome</keyword>
<accession>A0ACC4DMT7</accession>
<comment type="caution">
    <text evidence="1">The sequence shown here is derived from an EMBL/GenBank/DDBJ whole genome shotgun (WGS) entry which is preliminary data.</text>
</comment>
<dbReference type="Proteomes" id="UP001638806">
    <property type="component" value="Unassembled WGS sequence"/>
</dbReference>
<gene>
    <name evidence="1" type="ORF">ACCO45_008197</name>
</gene>
<name>A0ACC4DMT7_PURLI</name>
<reference evidence="1" key="1">
    <citation type="submission" date="2024-12" db="EMBL/GenBank/DDBJ databases">
        <title>Comparative genomics and development of molecular markers within Purpureocillium lilacinum and among Purpureocillium species.</title>
        <authorList>
            <person name="Yeh Z.-Y."/>
            <person name="Ni N.-T."/>
            <person name="Lo P.-H."/>
            <person name="Mushyakhwo K."/>
            <person name="Lin C.-F."/>
            <person name="Nai Y.-S."/>
        </authorList>
    </citation>
    <scope>NUCLEOTIDE SEQUENCE</scope>
    <source>
        <strain evidence="1">NCHU-NPUST-175</strain>
    </source>
</reference>
<protein>
    <submittedName>
        <fullName evidence="1">Uncharacterized protein</fullName>
    </submittedName>
</protein>
<organism evidence="1 2">
    <name type="scientific">Purpureocillium lilacinum</name>
    <name type="common">Paecilomyces lilacinus</name>
    <dbReference type="NCBI Taxonomy" id="33203"/>
    <lineage>
        <taxon>Eukaryota</taxon>
        <taxon>Fungi</taxon>
        <taxon>Dikarya</taxon>
        <taxon>Ascomycota</taxon>
        <taxon>Pezizomycotina</taxon>
        <taxon>Sordariomycetes</taxon>
        <taxon>Hypocreomycetidae</taxon>
        <taxon>Hypocreales</taxon>
        <taxon>Ophiocordycipitaceae</taxon>
        <taxon>Purpureocillium</taxon>
    </lineage>
</organism>
<sequence>MPEVKSVRQARGSVQNGNPLPAGADEGHGHGHGRKLGTPPPGLCDANIEVCVPDGGRTLAGPLAFLGVP</sequence>
<proteinExistence type="predicted"/>
<evidence type="ECO:0000313" key="1">
    <source>
        <dbReference type="EMBL" id="KAL3957619.1"/>
    </source>
</evidence>